<proteinExistence type="predicted"/>
<dbReference type="SUPFAM" id="SSF53756">
    <property type="entry name" value="UDP-Glycosyltransferase/glycogen phosphorylase"/>
    <property type="match status" value="1"/>
</dbReference>
<accession>A0A975S3L0</accession>
<feature type="domain" description="Glycosyl transferase family 1" evidence="1">
    <location>
        <begin position="175"/>
        <end position="335"/>
    </location>
</feature>
<dbReference type="KEGG" id="gfu:KM031_18125"/>
<dbReference type="InterPro" id="IPR028098">
    <property type="entry name" value="Glyco_trans_4-like_N"/>
</dbReference>
<keyword evidence="4" id="KW-1185">Reference proteome</keyword>
<organism evidence="3 4">
    <name type="scientific">Gemmobacter fulvus</name>
    <dbReference type="NCBI Taxonomy" id="2840474"/>
    <lineage>
        <taxon>Bacteria</taxon>
        <taxon>Pseudomonadati</taxon>
        <taxon>Pseudomonadota</taxon>
        <taxon>Alphaproteobacteria</taxon>
        <taxon>Rhodobacterales</taxon>
        <taxon>Paracoccaceae</taxon>
        <taxon>Gemmobacter</taxon>
    </lineage>
</organism>
<name>A0A975S3L0_9RHOB</name>
<feature type="domain" description="Glycosyltransferase subfamily 4-like N-terminal" evidence="2">
    <location>
        <begin position="8"/>
        <end position="142"/>
    </location>
</feature>
<geneLocation type="plasmid" evidence="3 4">
    <name>p1</name>
</geneLocation>
<dbReference type="AlphaFoldDB" id="A0A975S3L0"/>
<dbReference type="PANTHER" id="PTHR12526">
    <property type="entry name" value="GLYCOSYLTRANSFERASE"/>
    <property type="match status" value="1"/>
</dbReference>
<dbReference type="GO" id="GO:0016757">
    <property type="term" value="F:glycosyltransferase activity"/>
    <property type="evidence" value="ECO:0007669"/>
    <property type="project" value="UniProtKB-KW"/>
</dbReference>
<evidence type="ECO:0000313" key="3">
    <source>
        <dbReference type="EMBL" id="QWK92213.1"/>
    </source>
</evidence>
<sequence>MIDNLGMGGAQKLLEVQVAEMTRTHALRIVNLGPETDFARSLAGYGVEVVSKGGVQLKDVAALVRMRRELADWAPDLIHTHLLYATLIGSLMARTLGVPHVTTLHNERSDSARVSDLTRSWLERMVLRHLTEVVIACGPRIAEIQKTRTGKTLLITVANRVRPLTALPPMQRLALRQAARIAPEDVFVLAAGRLMPQKGFDILVSAFAEVIKAAPKALLFIVGDGPDRLALEQQAKDLGLGDRLRFPGPVADLGQMLQIADAFVLSSRHEGLPLVLIEALSAGLPIVSTRVGDVETLLDDSCGLLVDQGEAKPLATALVRLVGDADLRARMGKAASLASRKHTDVAGFVNELKTVYAQARQRHDG</sequence>
<dbReference type="InterPro" id="IPR001296">
    <property type="entry name" value="Glyco_trans_1"/>
</dbReference>
<dbReference type="Pfam" id="PF13579">
    <property type="entry name" value="Glyco_trans_4_4"/>
    <property type="match status" value="1"/>
</dbReference>
<gene>
    <name evidence="3" type="ORF">KM031_18125</name>
</gene>
<dbReference type="Gene3D" id="3.40.50.2000">
    <property type="entry name" value="Glycogen Phosphorylase B"/>
    <property type="match status" value="2"/>
</dbReference>
<dbReference type="EC" id="2.4.-.-" evidence="3"/>
<keyword evidence="3" id="KW-0614">Plasmid</keyword>
<dbReference type="PANTHER" id="PTHR12526:SF636">
    <property type="entry name" value="BLL3647 PROTEIN"/>
    <property type="match status" value="1"/>
</dbReference>
<dbReference type="Proteomes" id="UP000679352">
    <property type="component" value="Plasmid p1"/>
</dbReference>
<evidence type="ECO:0000259" key="2">
    <source>
        <dbReference type="Pfam" id="PF13579"/>
    </source>
</evidence>
<evidence type="ECO:0000259" key="1">
    <source>
        <dbReference type="Pfam" id="PF00534"/>
    </source>
</evidence>
<reference evidence="3" key="1">
    <citation type="submission" date="2021-06" db="EMBL/GenBank/DDBJ databases">
        <authorList>
            <person name="Lee C.-S."/>
            <person name="Jin L."/>
        </authorList>
    </citation>
    <scope>NUCLEOTIDE SEQUENCE</scope>
    <source>
        <strain evidence="3">Con5</strain>
        <plasmid evidence="3">p1</plasmid>
    </source>
</reference>
<dbReference type="Pfam" id="PF00534">
    <property type="entry name" value="Glycos_transf_1"/>
    <property type="match status" value="1"/>
</dbReference>
<protein>
    <submittedName>
        <fullName evidence="3">Glycosyltransferase</fullName>
        <ecNumber evidence="3">2.4.-.-</ecNumber>
    </submittedName>
</protein>
<keyword evidence="3" id="KW-0808">Transferase</keyword>
<keyword evidence="3" id="KW-0328">Glycosyltransferase</keyword>
<dbReference type="RefSeq" id="WP_215505109.1">
    <property type="nucleotide sequence ID" value="NZ_CP076362.1"/>
</dbReference>
<evidence type="ECO:0000313" key="4">
    <source>
        <dbReference type="Proteomes" id="UP000679352"/>
    </source>
</evidence>
<dbReference type="EMBL" id="CP076362">
    <property type="protein sequence ID" value="QWK92213.1"/>
    <property type="molecule type" value="Genomic_DNA"/>
</dbReference>